<organism evidence="2 3">
    <name type="scientific">Trema orientale</name>
    <name type="common">Charcoal tree</name>
    <name type="synonym">Celtis orientalis</name>
    <dbReference type="NCBI Taxonomy" id="63057"/>
    <lineage>
        <taxon>Eukaryota</taxon>
        <taxon>Viridiplantae</taxon>
        <taxon>Streptophyta</taxon>
        <taxon>Embryophyta</taxon>
        <taxon>Tracheophyta</taxon>
        <taxon>Spermatophyta</taxon>
        <taxon>Magnoliopsida</taxon>
        <taxon>eudicotyledons</taxon>
        <taxon>Gunneridae</taxon>
        <taxon>Pentapetalae</taxon>
        <taxon>rosids</taxon>
        <taxon>fabids</taxon>
        <taxon>Rosales</taxon>
        <taxon>Cannabaceae</taxon>
        <taxon>Trema</taxon>
    </lineage>
</organism>
<dbReference type="Proteomes" id="UP000237000">
    <property type="component" value="Unassembled WGS sequence"/>
</dbReference>
<evidence type="ECO:0000313" key="2">
    <source>
        <dbReference type="EMBL" id="POO04173.1"/>
    </source>
</evidence>
<feature type="region of interest" description="Disordered" evidence="1">
    <location>
        <begin position="1"/>
        <end position="40"/>
    </location>
</feature>
<name>A0A2P5G283_TREOI</name>
<accession>A0A2P5G283</accession>
<dbReference type="OrthoDB" id="10524408at2759"/>
<proteinExistence type="predicted"/>
<protein>
    <submittedName>
        <fullName evidence="2">Uncharacterized protein</fullName>
    </submittedName>
</protein>
<keyword evidence="3" id="KW-1185">Reference proteome</keyword>
<evidence type="ECO:0000313" key="3">
    <source>
        <dbReference type="Proteomes" id="UP000237000"/>
    </source>
</evidence>
<reference evidence="3" key="1">
    <citation type="submission" date="2016-06" db="EMBL/GenBank/DDBJ databases">
        <title>Parallel loss of symbiosis genes in relatives of nitrogen-fixing non-legume Parasponia.</title>
        <authorList>
            <person name="Van Velzen R."/>
            <person name="Holmer R."/>
            <person name="Bu F."/>
            <person name="Rutten L."/>
            <person name="Van Zeijl A."/>
            <person name="Liu W."/>
            <person name="Santuari L."/>
            <person name="Cao Q."/>
            <person name="Sharma T."/>
            <person name="Shen D."/>
            <person name="Roswanjaya Y."/>
            <person name="Wardhani T."/>
            <person name="Kalhor M.S."/>
            <person name="Jansen J."/>
            <person name="Van den Hoogen J."/>
            <person name="Gungor B."/>
            <person name="Hartog M."/>
            <person name="Hontelez J."/>
            <person name="Verver J."/>
            <person name="Yang W.-C."/>
            <person name="Schijlen E."/>
            <person name="Repin R."/>
            <person name="Schilthuizen M."/>
            <person name="Schranz E."/>
            <person name="Heidstra R."/>
            <person name="Miyata K."/>
            <person name="Fedorova E."/>
            <person name="Kohlen W."/>
            <person name="Bisseling T."/>
            <person name="Smit S."/>
            <person name="Geurts R."/>
        </authorList>
    </citation>
    <scope>NUCLEOTIDE SEQUENCE [LARGE SCALE GENOMIC DNA]</scope>
    <source>
        <strain evidence="3">cv. RG33-2</strain>
    </source>
</reference>
<dbReference type="EMBL" id="JXTC01000001">
    <property type="protein sequence ID" value="POO04173.1"/>
    <property type="molecule type" value="Genomic_DNA"/>
</dbReference>
<evidence type="ECO:0000256" key="1">
    <source>
        <dbReference type="SAM" id="MobiDB-lite"/>
    </source>
</evidence>
<dbReference type="InParanoid" id="A0A2P5G283"/>
<gene>
    <name evidence="2" type="ORF">TorRG33x02_004770</name>
</gene>
<sequence length="91" mass="10631">MNQEANHLTTDLEEERAESMTSWTIDEKMKKKRKTEKGRGDSLRNGLLLRLRGCFLRHCRPRLRLTELVEPEQLVVLSSVSTNTWPTLCFT</sequence>
<comment type="caution">
    <text evidence="2">The sequence shown here is derived from an EMBL/GenBank/DDBJ whole genome shotgun (WGS) entry which is preliminary data.</text>
</comment>
<dbReference type="AlphaFoldDB" id="A0A2P5G283"/>